<sequence>MKEQSHLSLPFSVAAELRALEAKVSAYIDAGTLDATGLPLHPLTPAPSTKRGKTGSANKGPADAVLARRSLLGIFERQIADGLPRDAHITGEVGGKPIIVRTYVGELDWTDDEITIVHQKGNVLVQRTRLPVPIVRNIKAMSRTGVETIHFKVTWIVKQPSGTGKDGGVDQRASSHTIYIEREGAVVIVVEPEMDTVDAAKPIENENQNAARSAAEADPYIDREEVVPVAVNGRKLLRTNISDDPATRAMFWRAVEKHEREPGVDRMTIDLGKCGALMERVAQAPDCPPIFVEEFYKTVGKSGPQTIETGGNDKVIEIMRLLGEDVVPDFSEKGGDKFRNDDRLDQYGYSFTTPRHGRVQYRIEAALPSDLSISQMEQVLADMCAMLEKLELPYVAVIHRPDHNNHDNNWHIHILFHDQPAKLFTGLEADHLPPLRSNATEEEIAEHERLRKVLKDEADKRLNEPRWDFEIEEKFRTKSRHERTRKPFAQNKVRKVNHPRYITELRKAYAGFCNEQLRIAGSHRKVSHLGFEDLKIDRKPAEKLFTAATRLERFGVPTLKGIENERHEAQYCISQIRNRRDKALVDLEAKTARWRARSLFEKASQSRAKYDATIDAFENGKRAVIDRRFMAAFVELQLARCTSRARAVIDNCSRVLVAIADWESKPEDEKEAKRKEMAREVRQKLAYMRRKAEAEAHLAAAERHFSSEYQRVEVLRTEAKQEALETDALGWRIDDAQQIETAIDCIALVATSAVTKFPDTIEAVAALRSIENDTILPDLSDAMERWTSITELMRERDKREATQASLQEPATAVSEETSRLALTTDIAVDNVGKVDAKSRPAPAVSEITSSVEKLARLMPADVSANAPPLSSIPVSQPIASQAPLPPTVNDETAPASRPKTSLPAPSPGPGSAQQMLPESEPERVELSNKPVADIGALIVKEATARRLSAVEAIDVDGKIATVRLATAVAERLGVEQQFEITSMQAQKLKTTLRYSEYERASLAAYIAKSPENVTITSSAILLANAPNDMRIRAANHSADPERLAAYRVQHQQALRKKSERAIADTQDSPAIEVNVAAAPEPATTPTEASQTASQANRCQEPMAAVSEARAESSAPTPEPSKNTNDPSPPATPDPRAVDNKKDRSSGSIVQAPIAKAIDDEPRIRSLGTRSALASNPSIDPASRPTVSAALDEKPASTAARDGEFDAEAERVRVANNRLGNRGNYIERKWGLHRLINAWIKAERDSDDEALLRALAAVRADRKAMKIARRLVPYHLKQFDWLDAVQNHEQSSGQQAGDNGRSADLTRDRGRDITDT</sequence>
<keyword evidence="2" id="KW-0184">Conjugation</keyword>
<feature type="compositionally biased region" description="Low complexity" evidence="4">
    <location>
        <begin position="1078"/>
        <end position="1095"/>
    </location>
</feature>
<evidence type="ECO:0000256" key="2">
    <source>
        <dbReference type="ARBA" id="ARBA00022971"/>
    </source>
</evidence>
<keyword evidence="3" id="KW-0175">Coiled coil</keyword>
<organism evidence="6 7">
    <name type="scientific">Aurantiacibacter luteus</name>
    <dbReference type="NCBI Taxonomy" id="1581420"/>
    <lineage>
        <taxon>Bacteria</taxon>
        <taxon>Pseudomonadati</taxon>
        <taxon>Pseudomonadota</taxon>
        <taxon>Alphaproteobacteria</taxon>
        <taxon>Sphingomonadales</taxon>
        <taxon>Erythrobacteraceae</taxon>
        <taxon>Aurantiacibacter</taxon>
    </lineage>
</organism>
<feature type="compositionally biased region" description="Polar residues" evidence="4">
    <location>
        <begin position="1167"/>
        <end position="1177"/>
    </location>
</feature>
<reference evidence="6 7" key="1">
    <citation type="submission" date="2015-04" db="EMBL/GenBank/DDBJ databases">
        <title>The draft genome sequence of Erythrobacter luteus KA37.</title>
        <authorList>
            <person name="Zhuang L."/>
            <person name="Liu Y."/>
            <person name="Shao Z."/>
        </authorList>
    </citation>
    <scope>NUCLEOTIDE SEQUENCE [LARGE SCALE GENOMIC DNA]</scope>
    <source>
        <strain evidence="6 7">KA37</strain>
    </source>
</reference>
<feature type="domain" description="MobA/MobL protein" evidence="5">
    <location>
        <begin position="355"/>
        <end position="553"/>
    </location>
</feature>
<dbReference type="EMBL" id="LBHB01000001">
    <property type="protein sequence ID" value="KLE35961.1"/>
    <property type="molecule type" value="Genomic_DNA"/>
</dbReference>
<feature type="coiled-coil region" evidence="3">
    <location>
        <begin position="437"/>
        <end position="464"/>
    </location>
</feature>
<feature type="compositionally biased region" description="Polar residues" evidence="4">
    <location>
        <begin position="1287"/>
        <end position="1296"/>
    </location>
</feature>
<keyword evidence="7" id="KW-1185">Reference proteome</keyword>
<feature type="region of interest" description="Disordered" evidence="4">
    <location>
        <begin position="1078"/>
        <end position="1203"/>
    </location>
</feature>
<comment type="similarity">
    <text evidence="1">Belongs to the MobA/MobL family.</text>
</comment>
<feature type="region of interest" description="Disordered" evidence="4">
    <location>
        <begin position="38"/>
        <end position="60"/>
    </location>
</feature>
<accession>A0A0G9MYY8</accession>
<evidence type="ECO:0000256" key="3">
    <source>
        <dbReference type="SAM" id="Coils"/>
    </source>
</evidence>
<dbReference type="Gene3D" id="3.30.930.30">
    <property type="match status" value="1"/>
</dbReference>
<proteinExistence type="inferred from homology"/>
<evidence type="ECO:0000313" key="6">
    <source>
        <dbReference type="EMBL" id="KLE35961.1"/>
    </source>
</evidence>
<dbReference type="Pfam" id="PF03389">
    <property type="entry name" value="MobA_MobL"/>
    <property type="match status" value="1"/>
</dbReference>
<feature type="region of interest" description="Disordered" evidence="4">
    <location>
        <begin position="798"/>
        <end position="817"/>
    </location>
</feature>
<feature type="region of interest" description="Disordered" evidence="4">
    <location>
        <begin position="1287"/>
        <end position="1315"/>
    </location>
</feature>
<evidence type="ECO:0000259" key="5">
    <source>
        <dbReference type="Pfam" id="PF03389"/>
    </source>
</evidence>
<evidence type="ECO:0000256" key="1">
    <source>
        <dbReference type="ARBA" id="ARBA00010873"/>
    </source>
</evidence>
<evidence type="ECO:0000256" key="4">
    <source>
        <dbReference type="SAM" id="MobiDB-lite"/>
    </source>
</evidence>
<protein>
    <recommendedName>
        <fullName evidence="5">MobA/MobL protein domain-containing protein</fullName>
    </recommendedName>
</protein>
<dbReference type="RefSeq" id="WP_047003365.1">
    <property type="nucleotide sequence ID" value="NZ_LBHB01000001.1"/>
</dbReference>
<feature type="compositionally biased region" description="Basic and acidic residues" evidence="4">
    <location>
        <begin position="1303"/>
        <end position="1315"/>
    </location>
</feature>
<name>A0A0G9MYY8_9SPHN</name>
<feature type="compositionally biased region" description="Basic and acidic residues" evidence="4">
    <location>
        <begin position="1135"/>
        <end position="1144"/>
    </location>
</feature>
<dbReference type="PATRIC" id="fig|1581420.6.peg.1280"/>
<feature type="compositionally biased region" description="Basic and acidic residues" evidence="4">
    <location>
        <begin position="1190"/>
        <end position="1203"/>
    </location>
</feature>
<dbReference type="Proteomes" id="UP000053464">
    <property type="component" value="Unassembled WGS sequence"/>
</dbReference>
<evidence type="ECO:0000313" key="7">
    <source>
        <dbReference type="Proteomes" id="UP000053464"/>
    </source>
</evidence>
<feature type="region of interest" description="Disordered" evidence="4">
    <location>
        <begin position="873"/>
        <end position="927"/>
    </location>
</feature>
<dbReference type="OrthoDB" id="1826980at2"/>
<dbReference type="InterPro" id="IPR005053">
    <property type="entry name" value="MobA_MobL"/>
</dbReference>
<gene>
    <name evidence="6" type="ORF">AAW00_06325</name>
</gene>
<dbReference type="STRING" id="1581420.AAW00_06325"/>
<feature type="compositionally biased region" description="Low complexity" evidence="4">
    <location>
        <begin position="1103"/>
        <end position="1114"/>
    </location>
</feature>
<comment type="caution">
    <text evidence="6">The sequence shown here is derived from an EMBL/GenBank/DDBJ whole genome shotgun (WGS) entry which is preliminary data.</text>
</comment>